<gene>
    <name evidence="1" type="ORF">RPERSI_LOCUS4006</name>
</gene>
<accession>A0ACA9LUV7</accession>
<reference evidence="1" key="1">
    <citation type="submission" date="2021-06" db="EMBL/GenBank/DDBJ databases">
        <authorList>
            <person name="Kallberg Y."/>
            <person name="Tangrot J."/>
            <person name="Rosling A."/>
        </authorList>
    </citation>
    <scope>NUCLEOTIDE SEQUENCE</scope>
    <source>
        <strain evidence="1">MA461A</strain>
    </source>
</reference>
<comment type="caution">
    <text evidence="1">The sequence shown here is derived from an EMBL/GenBank/DDBJ whole genome shotgun (WGS) entry which is preliminary data.</text>
</comment>
<evidence type="ECO:0000313" key="2">
    <source>
        <dbReference type="Proteomes" id="UP000789920"/>
    </source>
</evidence>
<protein>
    <submittedName>
        <fullName evidence="1">21221_t:CDS:1</fullName>
    </submittedName>
</protein>
<feature type="non-terminal residue" evidence="1">
    <location>
        <position position="1"/>
    </location>
</feature>
<dbReference type="Proteomes" id="UP000789920">
    <property type="component" value="Unassembled WGS sequence"/>
</dbReference>
<organism evidence="1 2">
    <name type="scientific">Racocetra persica</name>
    <dbReference type="NCBI Taxonomy" id="160502"/>
    <lineage>
        <taxon>Eukaryota</taxon>
        <taxon>Fungi</taxon>
        <taxon>Fungi incertae sedis</taxon>
        <taxon>Mucoromycota</taxon>
        <taxon>Glomeromycotina</taxon>
        <taxon>Glomeromycetes</taxon>
        <taxon>Diversisporales</taxon>
        <taxon>Gigasporaceae</taxon>
        <taxon>Racocetra</taxon>
    </lineage>
</organism>
<proteinExistence type="predicted"/>
<dbReference type="EMBL" id="CAJVQC010005305">
    <property type="protein sequence ID" value="CAG8552195.1"/>
    <property type="molecule type" value="Genomic_DNA"/>
</dbReference>
<name>A0ACA9LUV7_9GLOM</name>
<keyword evidence="2" id="KW-1185">Reference proteome</keyword>
<sequence>GKSNKSSNKIESENKTKYKFKPAKIENKNNIAIKDFNDKKTVESNFLEEFSQLLDIWIVISAKKTKVLANIEAEEDNKEISLLVGLVGNIIYLAIDSKAK</sequence>
<evidence type="ECO:0000313" key="1">
    <source>
        <dbReference type="EMBL" id="CAG8552195.1"/>
    </source>
</evidence>